<name>A0A1I7TSD3_9PELO</name>
<protein>
    <submittedName>
        <fullName evidence="3">Polysacc_synt_C domain-containing protein</fullName>
    </submittedName>
</protein>
<dbReference type="Proteomes" id="UP000095282">
    <property type="component" value="Unplaced"/>
</dbReference>
<keyword evidence="1" id="KW-0812">Transmembrane</keyword>
<organism evidence="2 3">
    <name type="scientific">Caenorhabditis tropicalis</name>
    <dbReference type="NCBI Taxonomy" id="1561998"/>
    <lineage>
        <taxon>Eukaryota</taxon>
        <taxon>Metazoa</taxon>
        <taxon>Ecdysozoa</taxon>
        <taxon>Nematoda</taxon>
        <taxon>Chromadorea</taxon>
        <taxon>Rhabditida</taxon>
        <taxon>Rhabditina</taxon>
        <taxon>Rhabditomorpha</taxon>
        <taxon>Rhabditoidea</taxon>
        <taxon>Rhabditidae</taxon>
        <taxon>Peloderinae</taxon>
        <taxon>Caenorhabditis</taxon>
    </lineage>
</organism>
<feature type="transmembrane region" description="Helical" evidence="1">
    <location>
        <begin position="87"/>
        <end position="109"/>
    </location>
</feature>
<reference evidence="3" key="1">
    <citation type="submission" date="2016-11" db="UniProtKB">
        <authorList>
            <consortium name="WormBaseParasite"/>
        </authorList>
    </citation>
    <scope>IDENTIFICATION</scope>
</reference>
<proteinExistence type="predicted"/>
<dbReference type="eggNOG" id="ENOG502TIWQ">
    <property type="taxonomic scope" value="Eukaryota"/>
</dbReference>
<evidence type="ECO:0000256" key="1">
    <source>
        <dbReference type="SAM" id="Phobius"/>
    </source>
</evidence>
<evidence type="ECO:0000313" key="2">
    <source>
        <dbReference type="Proteomes" id="UP000095282"/>
    </source>
</evidence>
<dbReference type="AlphaFoldDB" id="A0A1I7TSD3"/>
<feature type="transmembrane region" description="Helical" evidence="1">
    <location>
        <begin position="37"/>
        <end position="67"/>
    </location>
</feature>
<keyword evidence="2" id="KW-1185">Reference proteome</keyword>
<dbReference type="WBParaSite" id="Csp11.Scaffold629.g11290.t1">
    <property type="protein sequence ID" value="Csp11.Scaffold629.g11290.t1"/>
    <property type="gene ID" value="Csp11.Scaffold629.g11290"/>
</dbReference>
<keyword evidence="1" id="KW-1133">Transmembrane helix</keyword>
<keyword evidence="1" id="KW-0472">Membrane</keyword>
<accession>A0A1I7TSD3</accession>
<evidence type="ECO:0000313" key="3">
    <source>
        <dbReference type="WBParaSite" id="Csp11.Scaffold629.g11290.t1"/>
    </source>
</evidence>
<sequence length="125" mass="14076">MDSVWNIIKDYSTPIILRSMKFEDMSEEKMNEAMRDLIFRIIFLLLLPYTLSMLISFVLAVSTGMILNVVITKIIGSYESFTKLRQVSVLFSGSAVFGFCLLSFSSHIIPSIYTSIGDFLGIGLI</sequence>